<sequence>MRDIALILPAAGRSTRFHAGRHPETAPLDTHALDDLPPRKVFLDLDGAAVWVRTLTRFANRPDLARVLVAVCPEDRSAFERHFAIPLKTFGVEVVEGGAERFETVARALDHLRDDPTIALVAVHDAARPCVPPDRIEAVFQAARHCGAAALAVPVADTLRRIDAEGFAAGVIDRTGVVAMQTPQVFRRDWLIEAHDRHRQRLANHHDTADPLAVTDDVQLVEALGKRCALVPGHPANLKITTPRDFELARALLRAETSVL</sequence>
<dbReference type="InParanoid" id="E8R3V0"/>
<feature type="site" description="Positions MEP for the nucleophilic attack" evidence="3">
    <location>
        <position position="239"/>
    </location>
</feature>
<dbReference type="KEGG" id="ipa:Isop_3115"/>
<keyword evidence="5" id="KW-1185">Reference proteome</keyword>
<dbReference type="EMBL" id="CP002353">
    <property type="protein sequence ID" value="ADV63680.1"/>
    <property type="molecule type" value="Genomic_DNA"/>
</dbReference>
<dbReference type="GO" id="GO:0019288">
    <property type="term" value="P:isopentenyl diphosphate biosynthetic process, methylerythritol 4-phosphate pathway"/>
    <property type="evidence" value="ECO:0007669"/>
    <property type="project" value="UniProtKB-UniRule"/>
</dbReference>
<feature type="site" description="Transition state stabilizer" evidence="3">
    <location>
        <position position="40"/>
    </location>
</feature>
<dbReference type="InterPro" id="IPR029044">
    <property type="entry name" value="Nucleotide-diphossugar_trans"/>
</dbReference>
<protein>
    <recommendedName>
        <fullName evidence="3">2-C-methyl-D-erythritol 4-phosphate cytidylyltransferase</fullName>
        <ecNumber evidence="3">2.7.7.60</ecNumber>
    </recommendedName>
    <alternativeName>
        <fullName evidence="3">4-diphosphocytidyl-2C-methyl-D-erythritol synthase</fullName>
    </alternativeName>
    <alternativeName>
        <fullName evidence="3">MEP cytidylyltransferase</fullName>
        <shortName evidence="3">MCT</shortName>
    </alternativeName>
</protein>
<accession>E8R3V0</accession>
<dbReference type="EC" id="2.7.7.60" evidence="3"/>
<dbReference type="AlphaFoldDB" id="E8R3V0"/>
<dbReference type="NCBIfam" id="TIGR00453">
    <property type="entry name" value="ispD"/>
    <property type="match status" value="1"/>
</dbReference>
<dbReference type="GO" id="GO:0050518">
    <property type="term" value="F:2-C-methyl-D-erythritol 4-phosphate cytidylyltransferase activity"/>
    <property type="evidence" value="ECO:0007669"/>
    <property type="project" value="UniProtKB-UniRule"/>
</dbReference>
<proteinExistence type="inferred from homology"/>
<dbReference type="UniPathway" id="UPA00056">
    <property type="reaction ID" value="UER00093"/>
</dbReference>
<dbReference type="eggNOG" id="COG1211">
    <property type="taxonomic scope" value="Bacteria"/>
</dbReference>
<dbReference type="SUPFAM" id="SSF53448">
    <property type="entry name" value="Nucleotide-diphospho-sugar transferases"/>
    <property type="match status" value="1"/>
</dbReference>
<comment type="pathway">
    <text evidence="3">Isoprenoid biosynthesis; isopentenyl diphosphate biosynthesis via DXP pathway; isopentenyl diphosphate from 1-deoxy-D-xylulose 5-phosphate: step 2/6.</text>
</comment>
<comment type="function">
    <text evidence="3">Catalyzes the formation of 4-diphosphocytidyl-2-C-methyl-D-erythritol from CTP and 2-C-methyl-D-erythritol 4-phosphate (MEP).</text>
</comment>
<dbReference type="InterPro" id="IPR001228">
    <property type="entry name" value="IspD"/>
</dbReference>
<dbReference type="OrthoDB" id="9806837at2"/>
<evidence type="ECO:0000256" key="3">
    <source>
        <dbReference type="HAMAP-Rule" id="MF_00108"/>
    </source>
</evidence>
<dbReference type="Gene3D" id="3.90.550.10">
    <property type="entry name" value="Spore Coat Polysaccharide Biosynthesis Protein SpsA, Chain A"/>
    <property type="match status" value="1"/>
</dbReference>
<comment type="similarity">
    <text evidence="3">Belongs to the IspD/TarI cytidylyltransferase family. IspD subfamily.</text>
</comment>
<reference evidence="4 5" key="1">
    <citation type="journal article" date="2011" name="Stand. Genomic Sci.">
        <title>Complete genome sequence of Isosphaera pallida type strain (IS1B).</title>
        <authorList>
            <consortium name="US DOE Joint Genome Institute (JGI-PGF)"/>
            <person name="Goker M."/>
            <person name="Cleland D."/>
            <person name="Saunders E."/>
            <person name="Lapidus A."/>
            <person name="Nolan M."/>
            <person name="Lucas S."/>
            <person name="Hammon N."/>
            <person name="Deshpande S."/>
            <person name="Cheng J.F."/>
            <person name="Tapia R."/>
            <person name="Han C."/>
            <person name="Goodwin L."/>
            <person name="Pitluck S."/>
            <person name="Liolios K."/>
            <person name="Pagani I."/>
            <person name="Ivanova N."/>
            <person name="Mavromatis K."/>
            <person name="Pati A."/>
            <person name="Chen A."/>
            <person name="Palaniappan K."/>
            <person name="Land M."/>
            <person name="Hauser L."/>
            <person name="Chang Y.J."/>
            <person name="Jeffries C.D."/>
            <person name="Detter J.C."/>
            <person name="Beck B."/>
            <person name="Woyke T."/>
            <person name="Bristow J."/>
            <person name="Eisen J.A."/>
            <person name="Markowitz V."/>
            <person name="Hugenholtz P."/>
            <person name="Kyrpides N.C."/>
            <person name="Klenk H.P."/>
        </authorList>
    </citation>
    <scope>NUCLEOTIDE SEQUENCE [LARGE SCALE GENOMIC DNA]</scope>
    <source>
        <strain evidence="5">ATCC 43644 / DSM 9630 / IS1B</strain>
    </source>
</reference>
<dbReference type="STRING" id="575540.Isop_3115"/>
<evidence type="ECO:0000256" key="2">
    <source>
        <dbReference type="ARBA" id="ARBA00022695"/>
    </source>
</evidence>
<keyword evidence="3" id="KW-0414">Isoprene biosynthesis</keyword>
<dbReference type="InterPro" id="IPR050088">
    <property type="entry name" value="IspD/TarI_cytidylyltransf_bact"/>
</dbReference>
<evidence type="ECO:0000313" key="4">
    <source>
        <dbReference type="EMBL" id="ADV63680.1"/>
    </source>
</evidence>
<dbReference type="Pfam" id="PF01128">
    <property type="entry name" value="IspD"/>
    <property type="match status" value="1"/>
</dbReference>
<dbReference type="PANTHER" id="PTHR32125">
    <property type="entry name" value="2-C-METHYL-D-ERYTHRITOL 4-PHOSPHATE CYTIDYLYLTRANSFERASE, CHLOROPLASTIC"/>
    <property type="match status" value="1"/>
</dbReference>
<evidence type="ECO:0000313" key="5">
    <source>
        <dbReference type="Proteomes" id="UP000008631"/>
    </source>
</evidence>
<dbReference type="FunCoup" id="E8R3V0">
    <property type="interactions" value="435"/>
</dbReference>
<gene>
    <name evidence="3" type="primary">ispD</name>
    <name evidence="4" type="ordered locus">Isop_3115</name>
</gene>
<feature type="site" description="Transition state stabilizer" evidence="3">
    <location>
        <position position="16"/>
    </location>
</feature>
<keyword evidence="1 3" id="KW-0808">Transferase</keyword>
<organism evidence="4 5">
    <name type="scientific">Isosphaera pallida (strain ATCC 43644 / DSM 9630 / IS1B)</name>
    <dbReference type="NCBI Taxonomy" id="575540"/>
    <lineage>
        <taxon>Bacteria</taxon>
        <taxon>Pseudomonadati</taxon>
        <taxon>Planctomycetota</taxon>
        <taxon>Planctomycetia</taxon>
        <taxon>Isosphaerales</taxon>
        <taxon>Isosphaeraceae</taxon>
        <taxon>Isosphaera</taxon>
    </lineage>
</organism>
<dbReference type="PANTHER" id="PTHR32125:SF4">
    <property type="entry name" value="2-C-METHYL-D-ERYTHRITOL 4-PHOSPHATE CYTIDYLYLTRANSFERASE, CHLOROPLASTIC"/>
    <property type="match status" value="1"/>
</dbReference>
<keyword evidence="2 3" id="KW-0548">Nucleotidyltransferase</keyword>
<feature type="site" description="Positions MEP for the nucleophilic attack" evidence="3">
    <location>
        <position position="174"/>
    </location>
</feature>
<dbReference type="HAMAP" id="MF_00108">
    <property type="entry name" value="IspD"/>
    <property type="match status" value="1"/>
</dbReference>
<name>E8R3V0_ISOPI</name>
<dbReference type="InterPro" id="IPR034683">
    <property type="entry name" value="IspD/TarI"/>
</dbReference>
<dbReference type="CDD" id="cd02516">
    <property type="entry name" value="CDP-ME_synthetase"/>
    <property type="match status" value="1"/>
</dbReference>
<comment type="catalytic activity">
    <reaction evidence="3">
        <text>2-C-methyl-D-erythritol 4-phosphate + CTP + H(+) = 4-CDP-2-C-methyl-D-erythritol + diphosphate</text>
        <dbReference type="Rhea" id="RHEA:13429"/>
        <dbReference type="ChEBI" id="CHEBI:15378"/>
        <dbReference type="ChEBI" id="CHEBI:33019"/>
        <dbReference type="ChEBI" id="CHEBI:37563"/>
        <dbReference type="ChEBI" id="CHEBI:57823"/>
        <dbReference type="ChEBI" id="CHEBI:58262"/>
        <dbReference type="EC" id="2.7.7.60"/>
    </reaction>
</comment>
<dbReference type="Proteomes" id="UP000008631">
    <property type="component" value="Chromosome"/>
</dbReference>
<evidence type="ECO:0000256" key="1">
    <source>
        <dbReference type="ARBA" id="ARBA00022679"/>
    </source>
</evidence>
<dbReference type="HOGENOM" id="CLU_061281_2_2_0"/>
<dbReference type="RefSeq" id="WP_013565968.1">
    <property type="nucleotide sequence ID" value="NC_014962.1"/>
</dbReference>